<name>A0A8J4RR20_9ROSI</name>
<reference evidence="2" key="1">
    <citation type="submission" date="2020-03" db="EMBL/GenBank/DDBJ databases">
        <title>Castanea mollissima Vanexum genome sequencing.</title>
        <authorList>
            <person name="Staton M."/>
        </authorList>
    </citation>
    <scope>NUCLEOTIDE SEQUENCE</scope>
    <source>
        <tissue evidence="2">Leaf</tissue>
    </source>
</reference>
<dbReference type="Proteomes" id="UP000737018">
    <property type="component" value="Unassembled WGS sequence"/>
</dbReference>
<organism evidence="2 3">
    <name type="scientific">Castanea mollissima</name>
    <name type="common">Chinese chestnut</name>
    <dbReference type="NCBI Taxonomy" id="60419"/>
    <lineage>
        <taxon>Eukaryota</taxon>
        <taxon>Viridiplantae</taxon>
        <taxon>Streptophyta</taxon>
        <taxon>Embryophyta</taxon>
        <taxon>Tracheophyta</taxon>
        <taxon>Spermatophyta</taxon>
        <taxon>Magnoliopsida</taxon>
        <taxon>eudicotyledons</taxon>
        <taxon>Gunneridae</taxon>
        <taxon>Pentapetalae</taxon>
        <taxon>rosids</taxon>
        <taxon>fabids</taxon>
        <taxon>Fagales</taxon>
        <taxon>Fagaceae</taxon>
        <taxon>Castanea</taxon>
    </lineage>
</organism>
<protein>
    <submittedName>
        <fullName evidence="2">Uncharacterized protein</fullName>
    </submittedName>
</protein>
<proteinExistence type="predicted"/>
<evidence type="ECO:0000313" key="3">
    <source>
        <dbReference type="Proteomes" id="UP000737018"/>
    </source>
</evidence>
<comment type="caution">
    <text evidence="2">The sequence shown here is derived from an EMBL/GenBank/DDBJ whole genome shotgun (WGS) entry which is preliminary data.</text>
</comment>
<evidence type="ECO:0000313" key="2">
    <source>
        <dbReference type="EMBL" id="KAF3969902.1"/>
    </source>
</evidence>
<keyword evidence="3" id="KW-1185">Reference proteome</keyword>
<sequence>MPIIPRMGGNLVSSPIRPKYHDNEPHGHTATTQTYPFSAKKKKLWSETYNEPQQQNEKQRELREGKAKRERKKKLGLLTRLGQSIVRNHPVYQKLSGQRLRDYSHIPL</sequence>
<feature type="compositionally biased region" description="Basic and acidic residues" evidence="1">
    <location>
        <begin position="57"/>
        <end position="67"/>
    </location>
</feature>
<evidence type="ECO:0000256" key="1">
    <source>
        <dbReference type="SAM" id="MobiDB-lite"/>
    </source>
</evidence>
<feature type="compositionally biased region" description="Polar residues" evidence="1">
    <location>
        <begin position="47"/>
        <end position="56"/>
    </location>
</feature>
<dbReference type="AlphaFoldDB" id="A0A8J4RR20"/>
<gene>
    <name evidence="2" type="ORF">CMV_006347</name>
</gene>
<accession>A0A8J4RR20</accession>
<feature type="region of interest" description="Disordered" evidence="1">
    <location>
        <begin position="1"/>
        <end position="73"/>
    </location>
</feature>
<dbReference type="EMBL" id="JRKL02000595">
    <property type="protein sequence ID" value="KAF3969902.1"/>
    <property type="molecule type" value="Genomic_DNA"/>
</dbReference>